<reference evidence="1 2" key="1">
    <citation type="submission" date="2020-01" db="EMBL/GenBank/DDBJ databases">
        <title>Paenibacillus soybeanensis sp. nov. isolated from the nodules of soybean (Glycine max(L.) Merr).</title>
        <authorList>
            <person name="Wang H."/>
        </authorList>
    </citation>
    <scope>NUCLEOTIDE SEQUENCE [LARGE SCALE GENOMIC DNA]</scope>
    <source>
        <strain evidence="1 2">DSM 23054</strain>
    </source>
</reference>
<sequence>MKIERYVSRKTMLALVIGALCVWVLSACGTANTRIPVPANGMATHNPTAEEMLRADPDADFFQWDDVIYTNGSSIDWVQDETVKAEAKVGTIGKKYEAGAAFENGMATKLPAGAEIYGASKHGASILIVKWEGHEVRYLAMLEG</sequence>
<evidence type="ECO:0000313" key="1">
    <source>
        <dbReference type="EMBL" id="NBC67462.1"/>
    </source>
</evidence>
<dbReference type="EMBL" id="JAAAMU010000001">
    <property type="protein sequence ID" value="NBC67462.1"/>
    <property type="molecule type" value="Genomic_DNA"/>
</dbReference>
<dbReference type="RefSeq" id="WP_161693277.1">
    <property type="nucleotide sequence ID" value="NZ_JAAAMU010000001.1"/>
</dbReference>
<organism evidence="1 2">
    <name type="scientific">Paenibacillus sacheonensis</name>
    <dbReference type="NCBI Taxonomy" id="742054"/>
    <lineage>
        <taxon>Bacteria</taxon>
        <taxon>Bacillati</taxon>
        <taxon>Bacillota</taxon>
        <taxon>Bacilli</taxon>
        <taxon>Bacillales</taxon>
        <taxon>Paenibacillaceae</taxon>
        <taxon>Paenibacillus</taxon>
    </lineage>
</organism>
<keyword evidence="2" id="KW-1185">Reference proteome</keyword>
<dbReference type="Proteomes" id="UP000558113">
    <property type="component" value="Unassembled WGS sequence"/>
</dbReference>
<accession>A0A7X4YJC5</accession>
<gene>
    <name evidence="1" type="ORF">GT003_00450</name>
</gene>
<dbReference type="PROSITE" id="PS51257">
    <property type="entry name" value="PROKAR_LIPOPROTEIN"/>
    <property type="match status" value="1"/>
</dbReference>
<dbReference type="OrthoDB" id="1909991at2"/>
<proteinExistence type="predicted"/>
<evidence type="ECO:0000313" key="2">
    <source>
        <dbReference type="Proteomes" id="UP000558113"/>
    </source>
</evidence>
<dbReference type="AlphaFoldDB" id="A0A7X4YJC5"/>
<protein>
    <submittedName>
        <fullName evidence="1">Uncharacterized protein</fullName>
    </submittedName>
</protein>
<comment type="caution">
    <text evidence="1">The sequence shown here is derived from an EMBL/GenBank/DDBJ whole genome shotgun (WGS) entry which is preliminary data.</text>
</comment>
<name>A0A7X4YJC5_9BACL</name>